<dbReference type="Pfam" id="PF02698">
    <property type="entry name" value="DUF218"/>
    <property type="match status" value="1"/>
</dbReference>
<sequence>MFFILSKILSFLIYPFNWSLLLFITAHFIKRKRLRKSLRIIALVNLVFFSNTAIYQSVTSGWEQLYSTPQLTNNQSYNIVVLGGYSSLNEENGQICFNQAADRILQALPLFYQNDSNQLILSGGSANIYFDETPESDYLLKYLQSIQIPEERILVESKSRNTYENALYTSELLNKQNQQKSVVLVTSAFHMFRAKACFEKQKINIIPYPTQPIRSLTPLKPTDYFLPSLRTLDSWSILIKEWMGIGVYKLRSYI</sequence>
<dbReference type="Gene3D" id="3.40.50.620">
    <property type="entry name" value="HUPs"/>
    <property type="match status" value="1"/>
</dbReference>
<dbReference type="PANTHER" id="PTHR30336:SF4">
    <property type="entry name" value="ENVELOPE BIOGENESIS FACTOR ELYC"/>
    <property type="match status" value="1"/>
</dbReference>
<feature type="domain" description="DUF218" evidence="2">
    <location>
        <begin position="79"/>
        <end position="244"/>
    </location>
</feature>
<accession>A0ABS5JZ71</accession>
<name>A0ABS5JZ71_9BACT</name>
<dbReference type="EMBL" id="JAGUCO010000019">
    <property type="protein sequence ID" value="MBS2100202.1"/>
    <property type="molecule type" value="Genomic_DNA"/>
</dbReference>
<dbReference type="PANTHER" id="PTHR30336">
    <property type="entry name" value="INNER MEMBRANE PROTEIN, PROBABLE PERMEASE"/>
    <property type="match status" value="1"/>
</dbReference>
<dbReference type="CDD" id="cd06259">
    <property type="entry name" value="YdcF-like"/>
    <property type="match status" value="1"/>
</dbReference>
<evidence type="ECO:0000313" key="4">
    <source>
        <dbReference type="Proteomes" id="UP000708576"/>
    </source>
</evidence>
<protein>
    <submittedName>
        <fullName evidence="3">YdcF family protein</fullName>
    </submittedName>
</protein>
<gene>
    <name evidence="3" type="ORF">KEM10_18090</name>
</gene>
<proteinExistence type="predicted"/>
<organism evidence="3 4">
    <name type="scientific">Carboxylicivirga linearis</name>
    <dbReference type="NCBI Taxonomy" id="1628157"/>
    <lineage>
        <taxon>Bacteria</taxon>
        <taxon>Pseudomonadati</taxon>
        <taxon>Bacteroidota</taxon>
        <taxon>Bacteroidia</taxon>
        <taxon>Marinilabiliales</taxon>
        <taxon>Marinilabiliaceae</taxon>
        <taxon>Carboxylicivirga</taxon>
    </lineage>
</organism>
<comment type="caution">
    <text evidence="3">The sequence shown here is derived from an EMBL/GenBank/DDBJ whole genome shotgun (WGS) entry which is preliminary data.</text>
</comment>
<evidence type="ECO:0000259" key="2">
    <source>
        <dbReference type="Pfam" id="PF02698"/>
    </source>
</evidence>
<evidence type="ECO:0000256" key="1">
    <source>
        <dbReference type="SAM" id="Phobius"/>
    </source>
</evidence>
<evidence type="ECO:0000313" key="3">
    <source>
        <dbReference type="EMBL" id="MBS2100202.1"/>
    </source>
</evidence>
<dbReference type="RefSeq" id="WP_212217604.1">
    <property type="nucleotide sequence ID" value="NZ_JAGUCO010000019.1"/>
</dbReference>
<reference evidence="3 4" key="1">
    <citation type="journal article" date="2015" name="Int. J. Syst. Evol. Microbiol.">
        <title>Carboxylicivirga linearis sp. nov., isolated from a sea cucumber culture pond.</title>
        <authorList>
            <person name="Wang F.Q."/>
            <person name="Zhou Y.X."/>
            <person name="Lin X.Z."/>
            <person name="Chen G.J."/>
            <person name="Du Z.J."/>
        </authorList>
    </citation>
    <scope>NUCLEOTIDE SEQUENCE [LARGE SCALE GENOMIC DNA]</scope>
    <source>
        <strain evidence="3 4">FB218</strain>
    </source>
</reference>
<dbReference type="Proteomes" id="UP000708576">
    <property type="component" value="Unassembled WGS sequence"/>
</dbReference>
<keyword evidence="1" id="KW-1133">Transmembrane helix</keyword>
<feature type="transmembrane region" description="Helical" evidence="1">
    <location>
        <begin position="12"/>
        <end position="29"/>
    </location>
</feature>
<keyword evidence="4" id="KW-1185">Reference proteome</keyword>
<keyword evidence="1" id="KW-0812">Transmembrane</keyword>
<dbReference type="InterPro" id="IPR014729">
    <property type="entry name" value="Rossmann-like_a/b/a_fold"/>
</dbReference>
<dbReference type="InterPro" id="IPR003848">
    <property type="entry name" value="DUF218"/>
</dbReference>
<keyword evidence="1" id="KW-0472">Membrane</keyword>
<dbReference type="InterPro" id="IPR051599">
    <property type="entry name" value="Cell_Envelope_Assoc"/>
</dbReference>